<comment type="caution">
    <text evidence="2">The sequence shown here is derived from an EMBL/GenBank/DDBJ whole genome shotgun (WGS) entry which is preliminary data.</text>
</comment>
<evidence type="ECO:0000313" key="3">
    <source>
        <dbReference type="Proteomes" id="UP000836404"/>
    </source>
</evidence>
<dbReference type="EMBL" id="CAJHJF010001862">
    <property type="protein sequence ID" value="CAD6922041.1"/>
    <property type="molecule type" value="Genomic_DNA"/>
</dbReference>
<dbReference type="AlphaFoldDB" id="A0A9N8QBN5"/>
<dbReference type="EMBL" id="CAJHJF010001861">
    <property type="protein sequence ID" value="CAD6922040.1"/>
    <property type="molecule type" value="Genomic_DNA"/>
</dbReference>
<proteinExistence type="predicted"/>
<protein>
    <submittedName>
        <fullName evidence="2">Uncharacterized protein</fullName>
    </submittedName>
</protein>
<name>A0A9N8QBN5_9BASI</name>
<dbReference type="SUPFAM" id="SSF54373">
    <property type="entry name" value="FAD-linked reductases, C-terminal domain"/>
    <property type="match status" value="1"/>
</dbReference>
<organism evidence="2 3">
    <name type="scientific">Tilletia laevis</name>
    <dbReference type="NCBI Taxonomy" id="157183"/>
    <lineage>
        <taxon>Eukaryota</taxon>
        <taxon>Fungi</taxon>
        <taxon>Dikarya</taxon>
        <taxon>Basidiomycota</taxon>
        <taxon>Ustilaginomycotina</taxon>
        <taxon>Exobasidiomycetes</taxon>
        <taxon>Tilletiales</taxon>
        <taxon>Tilletiaceae</taxon>
        <taxon>Tilletia</taxon>
    </lineage>
</organism>
<dbReference type="Gene3D" id="3.30.560.10">
    <property type="entry name" value="Glucose Oxidase, domain 3"/>
    <property type="match status" value="1"/>
</dbReference>
<sequence length="47" mass="5278">MADLPVVDPAWLTDPVDQAVAVESFKRIRRIFSTKAMQKIVTGPEFC</sequence>
<evidence type="ECO:0000313" key="2">
    <source>
        <dbReference type="EMBL" id="CAD6922041.1"/>
    </source>
</evidence>
<feature type="non-terminal residue" evidence="2">
    <location>
        <position position="1"/>
    </location>
</feature>
<keyword evidence="3" id="KW-1185">Reference proteome</keyword>
<accession>A0A9N8QBN5</accession>
<evidence type="ECO:0000313" key="1">
    <source>
        <dbReference type="EMBL" id="CAD6922040.1"/>
    </source>
</evidence>
<reference evidence="2 3" key="1">
    <citation type="submission" date="2020-10" db="EMBL/GenBank/DDBJ databases">
        <authorList>
            <person name="Sedaghatjoo S."/>
        </authorList>
    </citation>
    <scope>NUCLEOTIDE SEQUENCE [LARGE SCALE GENOMIC DNA]</scope>
    <source>
        <strain evidence="2 3">LLFL</strain>
    </source>
</reference>
<dbReference type="Proteomes" id="UP000836404">
    <property type="component" value="Unassembled WGS sequence"/>
</dbReference>
<gene>
    <name evidence="1" type="ORF">JKILLFL_G5130</name>
    <name evidence="2" type="ORF">JKILLFL_G7521</name>
</gene>